<name>A0AAE1PYU7_9EUCA</name>
<dbReference type="AlphaFoldDB" id="A0AAE1PYU7"/>
<comment type="caution">
    <text evidence="1">The sequence shown here is derived from an EMBL/GenBank/DDBJ whole genome shotgun (WGS) entry which is preliminary data.</text>
</comment>
<proteinExistence type="predicted"/>
<gene>
    <name evidence="1" type="ORF">Pmani_012076</name>
</gene>
<evidence type="ECO:0000313" key="2">
    <source>
        <dbReference type="Proteomes" id="UP001292094"/>
    </source>
</evidence>
<protein>
    <submittedName>
        <fullName evidence="1">Uncharacterized protein</fullName>
    </submittedName>
</protein>
<dbReference type="Proteomes" id="UP001292094">
    <property type="component" value="Unassembled WGS sequence"/>
</dbReference>
<evidence type="ECO:0000313" key="1">
    <source>
        <dbReference type="EMBL" id="KAK4316823.1"/>
    </source>
</evidence>
<reference evidence="1" key="1">
    <citation type="submission" date="2023-11" db="EMBL/GenBank/DDBJ databases">
        <title>Genome assemblies of two species of porcelain crab, Petrolisthes cinctipes and Petrolisthes manimaculis (Anomura: Porcellanidae).</title>
        <authorList>
            <person name="Angst P."/>
        </authorList>
    </citation>
    <scope>NUCLEOTIDE SEQUENCE</scope>
    <source>
        <strain evidence="1">PB745_02</strain>
        <tissue evidence="1">Gill</tissue>
    </source>
</reference>
<keyword evidence="2" id="KW-1185">Reference proteome</keyword>
<sequence>MSLLDYIDRDLANRDTELAAAILEFEGIHVLTLSYLHLQMKKKGRKGSRVTGHFRRQRGRKPLHPLLQEFARGVLLIFLHGGADKGLLMVAGRLLPCRFRAETVLRA</sequence>
<dbReference type="EMBL" id="JAWZYT010000984">
    <property type="protein sequence ID" value="KAK4316823.1"/>
    <property type="molecule type" value="Genomic_DNA"/>
</dbReference>
<accession>A0AAE1PYU7</accession>
<organism evidence="1 2">
    <name type="scientific">Petrolisthes manimaculis</name>
    <dbReference type="NCBI Taxonomy" id="1843537"/>
    <lineage>
        <taxon>Eukaryota</taxon>
        <taxon>Metazoa</taxon>
        <taxon>Ecdysozoa</taxon>
        <taxon>Arthropoda</taxon>
        <taxon>Crustacea</taxon>
        <taxon>Multicrustacea</taxon>
        <taxon>Malacostraca</taxon>
        <taxon>Eumalacostraca</taxon>
        <taxon>Eucarida</taxon>
        <taxon>Decapoda</taxon>
        <taxon>Pleocyemata</taxon>
        <taxon>Anomura</taxon>
        <taxon>Galatheoidea</taxon>
        <taxon>Porcellanidae</taxon>
        <taxon>Petrolisthes</taxon>
    </lineage>
</organism>